<protein>
    <submittedName>
        <fullName evidence="1">Uncharacterized protein</fullName>
    </submittedName>
</protein>
<organism evidence="1 2">
    <name type="scientific">Enhygromyxa salina</name>
    <dbReference type="NCBI Taxonomy" id="215803"/>
    <lineage>
        <taxon>Bacteria</taxon>
        <taxon>Pseudomonadati</taxon>
        <taxon>Myxococcota</taxon>
        <taxon>Polyangia</taxon>
        <taxon>Nannocystales</taxon>
        <taxon>Nannocystaceae</taxon>
        <taxon>Enhygromyxa</taxon>
    </lineage>
</organism>
<comment type="caution">
    <text evidence="1">The sequence shown here is derived from an EMBL/GenBank/DDBJ whole genome shotgun (WGS) entry which is preliminary data.</text>
</comment>
<evidence type="ECO:0000313" key="1">
    <source>
        <dbReference type="EMBL" id="KIG13486.1"/>
    </source>
</evidence>
<dbReference type="Proteomes" id="UP000031599">
    <property type="component" value="Unassembled WGS sequence"/>
</dbReference>
<proteinExistence type="predicted"/>
<sequence>MEAGCNVRVSTYFPVIEHFIEDDPEAWMIADRIVLLEPHDRSKLLAALEAVELERNPTG</sequence>
<reference evidence="1 2" key="1">
    <citation type="submission" date="2014-12" db="EMBL/GenBank/DDBJ databases">
        <title>Genome assembly of Enhygromyxa salina DSM 15201.</title>
        <authorList>
            <person name="Sharma G."/>
            <person name="Subramanian S."/>
        </authorList>
    </citation>
    <scope>NUCLEOTIDE SEQUENCE [LARGE SCALE GENOMIC DNA]</scope>
    <source>
        <strain evidence="1 2">DSM 15201</strain>
    </source>
</reference>
<name>A0A0C2CQM7_9BACT</name>
<evidence type="ECO:0000313" key="2">
    <source>
        <dbReference type="Proteomes" id="UP000031599"/>
    </source>
</evidence>
<dbReference type="EMBL" id="JMCC02000094">
    <property type="protein sequence ID" value="KIG13486.1"/>
    <property type="molecule type" value="Genomic_DNA"/>
</dbReference>
<gene>
    <name evidence="1" type="ORF">DB30_07998</name>
</gene>
<dbReference type="AlphaFoldDB" id="A0A0C2CQM7"/>
<accession>A0A0C2CQM7</accession>